<dbReference type="EMBL" id="CP060782">
    <property type="protein sequence ID" value="QNP45703.1"/>
    <property type="molecule type" value="Genomic_DNA"/>
</dbReference>
<evidence type="ECO:0000313" key="6">
    <source>
        <dbReference type="EMBL" id="QNP45703.1"/>
    </source>
</evidence>
<evidence type="ECO:0000256" key="4">
    <source>
        <dbReference type="SAM" id="SignalP"/>
    </source>
</evidence>
<dbReference type="Proteomes" id="UP000516105">
    <property type="component" value="Chromosome"/>
</dbReference>
<dbReference type="RefSeq" id="WP_187708657.1">
    <property type="nucleotide sequence ID" value="NZ_CP060782.1"/>
</dbReference>
<feature type="signal peptide" evidence="4">
    <location>
        <begin position="1"/>
        <end position="19"/>
    </location>
</feature>
<feature type="domain" description="PPIase cyclophilin-type" evidence="5">
    <location>
        <begin position="53"/>
        <end position="238"/>
    </location>
</feature>
<feature type="chain" id="PRO_5046562615" description="peptidylprolyl isomerase" evidence="4">
    <location>
        <begin position="20"/>
        <end position="294"/>
    </location>
</feature>
<dbReference type="PANTHER" id="PTHR43246">
    <property type="entry name" value="PEPTIDYL-PROLYL CIS-TRANS ISOMERASE CYP38, CHLOROPLASTIC"/>
    <property type="match status" value="1"/>
</dbReference>
<dbReference type="InterPro" id="IPR044665">
    <property type="entry name" value="E_coli_cyclophilin_A-like"/>
</dbReference>
<dbReference type="Gene3D" id="2.40.100.10">
    <property type="entry name" value="Cyclophilin-like"/>
    <property type="match status" value="1"/>
</dbReference>
<evidence type="ECO:0000256" key="1">
    <source>
        <dbReference type="ARBA" id="ARBA00013194"/>
    </source>
</evidence>
<protein>
    <recommendedName>
        <fullName evidence="1">peptidylprolyl isomerase</fullName>
        <ecNumber evidence="1">5.2.1.8</ecNumber>
    </recommendedName>
</protein>
<keyword evidence="3 6" id="KW-0413">Isomerase</keyword>
<dbReference type="SUPFAM" id="SSF50891">
    <property type="entry name" value="Cyclophilin-like"/>
    <property type="match status" value="1"/>
</dbReference>
<accession>A0ABX6T8Y5</accession>
<keyword evidence="7" id="KW-1185">Reference proteome</keyword>
<organism evidence="6 7">
    <name type="scientific">Sphingomonas sediminicola</name>
    <dbReference type="NCBI Taxonomy" id="386874"/>
    <lineage>
        <taxon>Bacteria</taxon>
        <taxon>Pseudomonadati</taxon>
        <taxon>Pseudomonadota</taxon>
        <taxon>Alphaproteobacteria</taxon>
        <taxon>Sphingomonadales</taxon>
        <taxon>Sphingomonadaceae</taxon>
        <taxon>Sphingomonas</taxon>
    </lineage>
</organism>
<dbReference type="EC" id="5.2.1.8" evidence="1"/>
<evidence type="ECO:0000313" key="7">
    <source>
        <dbReference type="Proteomes" id="UP000516105"/>
    </source>
</evidence>
<dbReference type="GO" id="GO:0016853">
    <property type="term" value="F:isomerase activity"/>
    <property type="evidence" value="ECO:0007669"/>
    <property type="project" value="UniProtKB-KW"/>
</dbReference>
<evidence type="ECO:0000256" key="2">
    <source>
        <dbReference type="ARBA" id="ARBA00023110"/>
    </source>
</evidence>
<evidence type="ECO:0000256" key="3">
    <source>
        <dbReference type="ARBA" id="ARBA00023235"/>
    </source>
</evidence>
<dbReference type="PROSITE" id="PS50072">
    <property type="entry name" value="CSA_PPIASE_2"/>
    <property type="match status" value="1"/>
</dbReference>
<keyword evidence="2" id="KW-0697">Rotamase</keyword>
<dbReference type="InterPro" id="IPR002130">
    <property type="entry name" value="Cyclophilin-type_PPIase_dom"/>
</dbReference>
<evidence type="ECO:0000259" key="5">
    <source>
        <dbReference type="PROSITE" id="PS50072"/>
    </source>
</evidence>
<dbReference type="InterPro" id="IPR029000">
    <property type="entry name" value="Cyclophilin-like_dom_sf"/>
</dbReference>
<proteinExistence type="predicted"/>
<keyword evidence="4" id="KW-0732">Signal</keyword>
<name>A0ABX6T8Y5_9SPHN</name>
<gene>
    <name evidence="6" type="ORF">H9L14_14485</name>
</gene>
<reference evidence="6 7" key="1">
    <citation type="submission" date="2020-08" db="EMBL/GenBank/DDBJ databases">
        <title>Genome sequence of Sphingomonas sediminicola KACC 15039T.</title>
        <authorList>
            <person name="Hyun D.-W."/>
            <person name="Bae J.-W."/>
        </authorList>
    </citation>
    <scope>NUCLEOTIDE SEQUENCE [LARGE SCALE GENOMIC DNA]</scope>
    <source>
        <strain evidence="6 7">KACC 15039</strain>
    </source>
</reference>
<sequence>MRSLLLVSAALLVAAAPPAKLKAPSEIVAEAPASAWRDINPDNLVVMDLRNGARVVIQLAPEFAPVHVANIRALAKGNWWSGAAIYRVQDNYVVQWGNNESTRPLPPGVIAKPPAEYHRSLKGLSVRPLGYADDYAPSAGFAGGWPIGYDPKTGTANLTHCYGYVGVGRDLSPDTGTGGELYAVIGHAPRHLDRNIAVVGRVIEGIDRLSSLPRGTEALGFYKDESMQVPISAVRLASEIPATERPAYQFMDTGSATFGAYVKARANRKDDFFIRPAGGVDLCNAAVPVRKKSA</sequence>
<dbReference type="Pfam" id="PF00160">
    <property type="entry name" value="Pro_isomerase"/>
    <property type="match status" value="1"/>
</dbReference>